<dbReference type="STRING" id="429701.A0A2G9H232"/>
<keyword evidence="3" id="KW-1185">Reference proteome</keyword>
<evidence type="ECO:0000313" key="2">
    <source>
        <dbReference type="EMBL" id="PIN11577.1"/>
    </source>
</evidence>
<protein>
    <recommendedName>
        <fullName evidence="1">VQ domain-containing protein</fullName>
    </recommendedName>
</protein>
<accession>A0A2G9H232</accession>
<reference evidence="3" key="1">
    <citation type="journal article" date="2018" name="Gigascience">
        <title>Genome assembly of the Pink Ipe (Handroanthus impetiginosus, Bignoniaceae), a highly valued, ecologically keystone Neotropical timber forest tree.</title>
        <authorList>
            <person name="Silva-Junior O.B."/>
            <person name="Grattapaglia D."/>
            <person name="Novaes E."/>
            <person name="Collevatti R.G."/>
        </authorList>
    </citation>
    <scope>NUCLEOTIDE SEQUENCE [LARGE SCALE GENOMIC DNA]</scope>
    <source>
        <strain evidence="3">cv. UFG-1</strain>
    </source>
</reference>
<dbReference type="InterPro" id="IPR008889">
    <property type="entry name" value="VQ"/>
</dbReference>
<dbReference type="PANTHER" id="PTHR33143:SF60">
    <property type="entry name" value="VQ DOMAIN-CONTAINING PROTEIN"/>
    <property type="match status" value="1"/>
</dbReference>
<dbReference type="Pfam" id="PF05678">
    <property type="entry name" value="VQ"/>
    <property type="match status" value="1"/>
</dbReference>
<dbReference type="PANTHER" id="PTHR33143">
    <property type="entry name" value="F16F4.1 PROTEIN-RELATED"/>
    <property type="match status" value="1"/>
</dbReference>
<dbReference type="GO" id="GO:0005634">
    <property type="term" value="C:nucleus"/>
    <property type="evidence" value="ECO:0007669"/>
    <property type="project" value="TreeGrafter"/>
</dbReference>
<feature type="domain" description="VQ" evidence="1">
    <location>
        <begin position="30"/>
        <end position="49"/>
    </location>
</feature>
<gene>
    <name evidence="2" type="ORF">CDL12_15819</name>
</gene>
<comment type="caution">
    <text evidence="2">The sequence shown here is derived from an EMBL/GenBank/DDBJ whole genome shotgun (WGS) entry which is preliminary data.</text>
</comment>
<organism evidence="2 3">
    <name type="scientific">Handroanthus impetiginosus</name>
    <dbReference type="NCBI Taxonomy" id="429701"/>
    <lineage>
        <taxon>Eukaryota</taxon>
        <taxon>Viridiplantae</taxon>
        <taxon>Streptophyta</taxon>
        <taxon>Embryophyta</taxon>
        <taxon>Tracheophyta</taxon>
        <taxon>Spermatophyta</taxon>
        <taxon>Magnoliopsida</taxon>
        <taxon>eudicotyledons</taxon>
        <taxon>Gunneridae</taxon>
        <taxon>Pentapetalae</taxon>
        <taxon>asterids</taxon>
        <taxon>lamiids</taxon>
        <taxon>Lamiales</taxon>
        <taxon>Bignoniaceae</taxon>
        <taxon>Crescentiina</taxon>
        <taxon>Tabebuia alliance</taxon>
        <taxon>Handroanthus</taxon>
    </lineage>
</organism>
<dbReference type="OrthoDB" id="912247at2759"/>
<name>A0A2G9H232_9LAMI</name>
<evidence type="ECO:0000313" key="3">
    <source>
        <dbReference type="Proteomes" id="UP000231279"/>
    </source>
</evidence>
<sequence>MGKKSGQSPMKISKYEKKQNLNGLIKILRPKVYITDSSNFKNLVQELTGNGKIYSPVLSSPPSSISASLSPPIWEVPFLESSADHDHTYRENYSLDSSCFSTPLEGSPDISPPGSLNYALESSLSSQKMEFSPDYKELESMLMDMDSSYDVCYEMLEQEVCAYDYDLSSLI</sequence>
<dbReference type="AlphaFoldDB" id="A0A2G9H232"/>
<evidence type="ECO:0000259" key="1">
    <source>
        <dbReference type="Pfam" id="PF05678"/>
    </source>
</evidence>
<dbReference type="EMBL" id="NKXS01002913">
    <property type="protein sequence ID" value="PIN11577.1"/>
    <property type="molecule type" value="Genomic_DNA"/>
</dbReference>
<dbReference type="InterPro" id="IPR039607">
    <property type="entry name" value="VQ_8/17/18/20/21/25"/>
</dbReference>
<proteinExistence type="predicted"/>
<dbReference type="Proteomes" id="UP000231279">
    <property type="component" value="Unassembled WGS sequence"/>
</dbReference>